<gene>
    <name evidence="1" type="ORF">METHB2_40066</name>
</gene>
<dbReference type="EMBL" id="CADCXN010000069">
    <property type="protein sequence ID" value="CAA9891366.1"/>
    <property type="molecule type" value="Genomic_DNA"/>
</dbReference>
<keyword evidence="2" id="KW-1185">Reference proteome</keyword>
<comment type="caution">
    <text evidence="1">The sequence shown here is derived from an EMBL/GenBank/DDBJ whole genome shotgun (WGS) entry which is preliminary data.</text>
</comment>
<name>A0A8S0WJJ5_9GAMM</name>
<organism evidence="1 2">
    <name type="scientific">Candidatus Methylobacter favarea</name>
    <dbReference type="NCBI Taxonomy" id="2707345"/>
    <lineage>
        <taxon>Bacteria</taxon>
        <taxon>Pseudomonadati</taxon>
        <taxon>Pseudomonadota</taxon>
        <taxon>Gammaproteobacteria</taxon>
        <taxon>Methylococcales</taxon>
        <taxon>Methylococcaceae</taxon>
        <taxon>Methylobacter</taxon>
    </lineage>
</organism>
<evidence type="ECO:0000313" key="1">
    <source>
        <dbReference type="EMBL" id="CAA9891366.1"/>
    </source>
</evidence>
<evidence type="ECO:0000313" key="2">
    <source>
        <dbReference type="Proteomes" id="UP000494216"/>
    </source>
</evidence>
<proteinExistence type="predicted"/>
<dbReference type="AlphaFoldDB" id="A0A8S0WJJ5"/>
<protein>
    <submittedName>
        <fullName evidence="1">Uncharacterized protein</fullName>
    </submittedName>
</protein>
<dbReference type="Proteomes" id="UP000494216">
    <property type="component" value="Unassembled WGS sequence"/>
</dbReference>
<sequence>MADLIGSKNQPGRVCVFYNRQREFDPVSFDSNLAAAKDLIVDTSFENPGTWLLTPIVFILPASVTNAGSNGA</sequence>
<accession>A0A8S0WJJ5</accession>
<reference evidence="1 2" key="1">
    <citation type="submission" date="2020-02" db="EMBL/GenBank/DDBJ databases">
        <authorList>
            <person name="Hogendoorn C."/>
        </authorList>
    </citation>
    <scope>NUCLEOTIDE SEQUENCE [LARGE SCALE GENOMIC DNA]</scope>
    <source>
        <strain evidence="1">METHB21</strain>
    </source>
</reference>
<dbReference type="RefSeq" id="WP_174626239.1">
    <property type="nucleotide sequence ID" value="NZ_CADCXN010000069.1"/>
</dbReference>